<sequence>MAKISAIVVFLVVVCLVYFTGKKGQMVVGVKVCKFSYPPSEGSCKVKGIQVCTYCLVPTMTNVKCNNQLCACEFTVPIGTECGKDCTYSYRPKNACNVGRGITVCKHCYKKHPTTTNVTCNQARCLCHYQVHTNDKCSTW</sequence>
<evidence type="ECO:0000313" key="2">
    <source>
        <dbReference type="EMBL" id="GER25420.1"/>
    </source>
</evidence>
<comment type="caution">
    <text evidence="2">The sequence shown here is derived from an EMBL/GenBank/DDBJ whole genome shotgun (WGS) entry which is preliminary data.</text>
</comment>
<keyword evidence="3" id="KW-1185">Reference proteome</keyword>
<accession>A0A5A7NY59</accession>
<feature type="signal peptide" evidence="1">
    <location>
        <begin position="1"/>
        <end position="24"/>
    </location>
</feature>
<dbReference type="AlphaFoldDB" id="A0A5A7NY59"/>
<dbReference type="Proteomes" id="UP000325081">
    <property type="component" value="Unassembled WGS sequence"/>
</dbReference>
<evidence type="ECO:0000313" key="3">
    <source>
        <dbReference type="Proteomes" id="UP000325081"/>
    </source>
</evidence>
<dbReference type="EMBL" id="BKCP01000003">
    <property type="protein sequence ID" value="GER25420.1"/>
    <property type="molecule type" value="Genomic_DNA"/>
</dbReference>
<feature type="chain" id="PRO_5022706083" evidence="1">
    <location>
        <begin position="25"/>
        <end position="140"/>
    </location>
</feature>
<evidence type="ECO:0000256" key="1">
    <source>
        <dbReference type="SAM" id="SignalP"/>
    </source>
</evidence>
<reference evidence="3" key="1">
    <citation type="journal article" date="2019" name="Curr. Biol.">
        <title>Genome Sequence of Striga asiatica Provides Insight into the Evolution of Plant Parasitism.</title>
        <authorList>
            <person name="Yoshida S."/>
            <person name="Kim S."/>
            <person name="Wafula E.K."/>
            <person name="Tanskanen J."/>
            <person name="Kim Y.M."/>
            <person name="Honaas L."/>
            <person name="Yang Z."/>
            <person name="Spallek T."/>
            <person name="Conn C.E."/>
            <person name="Ichihashi Y."/>
            <person name="Cheong K."/>
            <person name="Cui S."/>
            <person name="Der J.P."/>
            <person name="Gundlach H."/>
            <person name="Jiao Y."/>
            <person name="Hori C."/>
            <person name="Ishida J.K."/>
            <person name="Kasahara H."/>
            <person name="Kiba T."/>
            <person name="Kim M.S."/>
            <person name="Koo N."/>
            <person name="Laohavisit A."/>
            <person name="Lee Y.H."/>
            <person name="Lumba S."/>
            <person name="McCourt P."/>
            <person name="Mortimer J.C."/>
            <person name="Mutuku J.M."/>
            <person name="Nomura T."/>
            <person name="Sasaki-Sekimoto Y."/>
            <person name="Seto Y."/>
            <person name="Wang Y."/>
            <person name="Wakatake T."/>
            <person name="Sakakibara H."/>
            <person name="Demura T."/>
            <person name="Yamaguchi S."/>
            <person name="Yoneyama K."/>
            <person name="Manabe R.I."/>
            <person name="Nelson D.C."/>
            <person name="Schulman A.H."/>
            <person name="Timko M.P."/>
            <person name="dePamphilis C.W."/>
            <person name="Choi D."/>
            <person name="Shirasu K."/>
        </authorList>
    </citation>
    <scope>NUCLEOTIDE SEQUENCE [LARGE SCALE GENOMIC DNA]</scope>
    <source>
        <strain evidence="3">cv. UVA1</strain>
    </source>
</reference>
<gene>
    <name evidence="2" type="ORF">STAS_00998</name>
</gene>
<protein>
    <submittedName>
        <fullName evidence="2">Hypoxia-responsive family protein / zinc finger(C3HC4-type RING finger) family protein</fullName>
    </submittedName>
</protein>
<name>A0A5A7NY59_STRAF</name>
<organism evidence="2 3">
    <name type="scientific">Striga asiatica</name>
    <name type="common">Asiatic witchweed</name>
    <name type="synonym">Buchnera asiatica</name>
    <dbReference type="NCBI Taxonomy" id="4170"/>
    <lineage>
        <taxon>Eukaryota</taxon>
        <taxon>Viridiplantae</taxon>
        <taxon>Streptophyta</taxon>
        <taxon>Embryophyta</taxon>
        <taxon>Tracheophyta</taxon>
        <taxon>Spermatophyta</taxon>
        <taxon>Magnoliopsida</taxon>
        <taxon>eudicotyledons</taxon>
        <taxon>Gunneridae</taxon>
        <taxon>Pentapetalae</taxon>
        <taxon>asterids</taxon>
        <taxon>lamiids</taxon>
        <taxon>Lamiales</taxon>
        <taxon>Orobanchaceae</taxon>
        <taxon>Buchnereae</taxon>
        <taxon>Striga</taxon>
    </lineage>
</organism>
<proteinExistence type="predicted"/>
<keyword evidence="1" id="KW-0732">Signal</keyword>